<dbReference type="AlphaFoldDB" id="A0A9P6CHE3"/>
<dbReference type="Proteomes" id="UP000807353">
    <property type="component" value="Unassembled WGS sequence"/>
</dbReference>
<dbReference type="EMBL" id="MU150274">
    <property type="protein sequence ID" value="KAF9462205.1"/>
    <property type="molecule type" value="Genomic_DNA"/>
</dbReference>
<proteinExistence type="predicted"/>
<accession>A0A9P6CHE3</accession>
<comment type="caution">
    <text evidence="2">The sequence shown here is derived from an EMBL/GenBank/DDBJ whole genome shotgun (WGS) entry which is preliminary data.</text>
</comment>
<evidence type="ECO:0000313" key="3">
    <source>
        <dbReference type="Proteomes" id="UP000807353"/>
    </source>
</evidence>
<keyword evidence="3" id="KW-1185">Reference proteome</keyword>
<reference evidence="2" key="1">
    <citation type="submission" date="2020-11" db="EMBL/GenBank/DDBJ databases">
        <authorList>
            <consortium name="DOE Joint Genome Institute"/>
            <person name="Ahrendt S."/>
            <person name="Riley R."/>
            <person name="Andreopoulos W."/>
            <person name="Labutti K."/>
            <person name="Pangilinan J."/>
            <person name="Ruiz-Duenas F.J."/>
            <person name="Barrasa J.M."/>
            <person name="Sanchez-Garcia M."/>
            <person name="Camarero S."/>
            <person name="Miyauchi S."/>
            <person name="Serrano A."/>
            <person name="Linde D."/>
            <person name="Babiker R."/>
            <person name="Drula E."/>
            <person name="Ayuso-Fernandez I."/>
            <person name="Pacheco R."/>
            <person name="Padilla G."/>
            <person name="Ferreira P."/>
            <person name="Barriuso J."/>
            <person name="Kellner H."/>
            <person name="Castanera R."/>
            <person name="Alfaro M."/>
            <person name="Ramirez L."/>
            <person name="Pisabarro A.G."/>
            <person name="Kuo A."/>
            <person name="Tritt A."/>
            <person name="Lipzen A."/>
            <person name="He G."/>
            <person name="Yan M."/>
            <person name="Ng V."/>
            <person name="Cullen D."/>
            <person name="Martin F."/>
            <person name="Rosso M.-N."/>
            <person name="Henrissat B."/>
            <person name="Hibbett D."/>
            <person name="Martinez A.T."/>
            <person name="Grigoriev I.V."/>
        </authorList>
    </citation>
    <scope>NUCLEOTIDE SEQUENCE</scope>
    <source>
        <strain evidence="2">CBS 247.69</strain>
    </source>
</reference>
<name>A0A9P6CHE3_9AGAR</name>
<evidence type="ECO:0000256" key="1">
    <source>
        <dbReference type="SAM" id="MobiDB-lite"/>
    </source>
</evidence>
<sequence>MPSQVLCKCASCRKHTVILDNVPQAGCLVSFTTRRSHEKRAVSTPPRPVSPSPRQKPTSSRPPNQQEVSSHPMDIIFPSSTVIKMICILVVWLHIWAGISRSVVNTILKAFQLIISMTLQLIEAALCSSGISIRFPDLAIPQDIWTAYARHFLEPEIICTVCCPTCFSLYPQPAPIKCQWKESPRSRSCNTDLWKSKNTSKGPKMVPRRLYSTQSFDTWLQFFLSWKVIVDSLAGAFHQRGNRPAAFGGDMCDVQDSPAWQDLTGIFSTPITI</sequence>
<evidence type="ECO:0000313" key="2">
    <source>
        <dbReference type="EMBL" id="KAF9462205.1"/>
    </source>
</evidence>
<feature type="compositionally biased region" description="Polar residues" evidence="1">
    <location>
        <begin position="55"/>
        <end position="69"/>
    </location>
</feature>
<dbReference type="OrthoDB" id="2938349at2759"/>
<feature type="region of interest" description="Disordered" evidence="1">
    <location>
        <begin position="38"/>
        <end position="71"/>
    </location>
</feature>
<organism evidence="2 3">
    <name type="scientific">Collybia nuda</name>
    <dbReference type="NCBI Taxonomy" id="64659"/>
    <lineage>
        <taxon>Eukaryota</taxon>
        <taxon>Fungi</taxon>
        <taxon>Dikarya</taxon>
        <taxon>Basidiomycota</taxon>
        <taxon>Agaricomycotina</taxon>
        <taxon>Agaricomycetes</taxon>
        <taxon>Agaricomycetidae</taxon>
        <taxon>Agaricales</taxon>
        <taxon>Tricholomatineae</taxon>
        <taxon>Clitocybaceae</taxon>
        <taxon>Collybia</taxon>
    </lineage>
</organism>
<gene>
    <name evidence="2" type="ORF">BDZ94DRAFT_740824</name>
</gene>
<protein>
    <submittedName>
        <fullName evidence="2">Uncharacterized protein</fullName>
    </submittedName>
</protein>